<feature type="non-terminal residue" evidence="1">
    <location>
        <position position="1"/>
    </location>
</feature>
<dbReference type="AlphaFoldDB" id="A0AAV4GWV4"/>
<proteinExistence type="predicted"/>
<comment type="caution">
    <text evidence="1">The sequence shown here is derived from an EMBL/GenBank/DDBJ whole genome shotgun (WGS) entry which is preliminary data.</text>
</comment>
<organism evidence="1 2">
    <name type="scientific">Elysia marginata</name>
    <dbReference type="NCBI Taxonomy" id="1093978"/>
    <lineage>
        <taxon>Eukaryota</taxon>
        <taxon>Metazoa</taxon>
        <taxon>Spiralia</taxon>
        <taxon>Lophotrochozoa</taxon>
        <taxon>Mollusca</taxon>
        <taxon>Gastropoda</taxon>
        <taxon>Heterobranchia</taxon>
        <taxon>Euthyneura</taxon>
        <taxon>Panpulmonata</taxon>
        <taxon>Sacoglossa</taxon>
        <taxon>Placobranchoidea</taxon>
        <taxon>Plakobranchidae</taxon>
        <taxon>Elysia</taxon>
    </lineage>
</organism>
<gene>
    <name evidence="1" type="ORF">ElyMa_004293400</name>
</gene>
<sequence length="61" mass="6871">STLVQVGDLVGWGLLYIDNTLHHDEEQLVICYLTVNHKILLVRVVYQPPGGFYPLVVLPPD</sequence>
<feature type="non-terminal residue" evidence="1">
    <location>
        <position position="61"/>
    </location>
</feature>
<name>A0AAV4GWV4_9GAST</name>
<dbReference type="Proteomes" id="UP000762676">
    <property type="component" value="Unassembled WGS sequence"/>
</dbReference>
<evidence type="ECO:0000313" key="2">
    <source>
        <dbReference type="Proteomes" id="UP000762676"/>
    </source>
</evidence>
<evidence type="ECO:0000313" key="1">
    <source>
        <dbReference type="EMBL" id="GFR89998.1"/>
    </source>
</evidence>
<protein>
    <submittedName>
        <fullName evidence="1">SPRY domain-containing protein 3</fullName>
    </submittedName>
</protein>
<keyword evidence="2" id="KW-1185">Reference proteome</keyword>
<accession>A0AAV4GWV4</accession>
<reference evidence="1 2" key="1">
    <citation type="journal article" date="2021" name="Elife">
        <title>Chloroplast acquisition without the gene transfer in kleptoplastic sea slugs, Plakobranchus ocellatus.</title>
        <authorList>
            <person name="Maeda T."/>
            <person name="Takahashi S."/>
            <person name="Yoshida T."/>
            <person name="Shimamura S."/>
            <person name="Takaki Y."/>
            <person name="Nagai Y."/>
            <person name="Toyoda A."/>
            <person name="Suzuki Y."/>
            <person name="Arimoto A."/>
            <person name="Ishii H."/>
            <person name="Satoh N."/>
            <person name="Nishiyama T."/>
            <person name="Hasebe M."/>
            <person name="Maruyama T."/>
            <person name="Minagawa J."/>
            <person name="Obokata J."/>
            <person name="Shigenobu S."/>
        </authorList>
    </citation>
    <scope>NUCLEOTIDE SEQUENCE [LARGE SCALE GENOMIC DNA]</scope>
</reference>
<dbReference type="EMBL" id="BMAT01008643">
    <property type="protein sequence ID" value="GFR89998.1"/>
    <property type="molecule type" value="Genomic_DNA"/>
</dbReference>